<dbReference type="AlphaFoldDB" id="A0A1I2QDE1"/>
<protein>
    <submittedName>
        <fullName evidence="9">Rod shape-determining protein MreD</fullName>
    </submittedName>
</protein>
<evidence type="ECO:0000256" key="8">
    <source>
        <dbReference type="SAM" id="Phobius"/>
    </source>
</evidence>
<accession>A0A1I2QDE1</accession>
<evidence type="ECO:0000256" key="1">
    <source>
        <dbReference type="ARBA" id="ARBA00004651"/>
    </source>
</evidence>
<evidence type="ECO:0000256" key="3">
    <source>
        <dbReference type="ARBA" id="ARBA00022475"/>
    </source>
</evidence>
<evidence type="ECO:0000256" key="4">
    <source>
        <dbReference type="ARBA" id="ARBA00022692"/>
    </source>
</evidence>
<dbReference type="InterPro" id="IPR007227">
    <property type="entry name" value="Cell_shape_determining_MreD"/>
</dbReference>
<evidence type="ECO:0000313" key="10">
    <source>
        <dbReference type="Proteomes" id="UP000182635"/>
    </source>
</evidence>
<evidence type="ECO:0000313" key="9">
    <source>
        <dbReference type="EMBL" id="SFG26535.1"/>
    </source>
</evidence>
<feature type="transmembrane region" description="Helical" evidence="8">
    <location>
        <begin position="147"/>
        <end position="165"/>
    </location>
</feature>
<keyword evidence="3" id="KW-1003">Cell membrane</keyword>
<keyword evidence="5" id="KW-0133">Cell shape</keyword>
<comment type="subcellular location">
    <subcellularLocation>
        <location evidence="1">Cell membrane</location>
        <topology evidence="1">Multi-pass membrane protein</topology>
    </subcellularLocation>
</comment>
<keyword evidence="4 8" id="KW-0812">Transmembrane</keyword>
<evidence type="ECO:0000256" key="6">
    <source>
        <dbReference type="ARBA" id="ARBA00022989"/>
    </source>
</evidence>
<evidence type="ECO:0000256" key="5">
    <source>
        <dbReference type="ARBA" id="ARBA00022960"/>
    </source>
</evidence>
<dbReference type="GO" id="GO:0005886">
    <property type="term" value="C:plasma membrane"/>
    <property type="evidence" value="ECO:0007669"/>
    <property type="project" value="UniProtKB-SubCell"/>
</dbReference>
<keyword evidence="6 8" id="KW-1133">Transmembrane helix</keyword>
<dbReference type="Proteomes" id="UP000182635">
    <property type="component" value="Unassembled WGS sequence"/>
</dbReference>
<reference evidence="10" key="1">
    <citation type="submission" date="2016-10" db="EMBL/GenBank/DDBJ databases">
        <authorList>
            <person name="Varghese N."/>
            <person name="Submissions S."/>
        </authorList>
    </citation>
    <scope>NUCLEOTIDE SEQUENCE [LARGE SCALE GENOMIC DNA]</scope>
    <source>
        <strain evidence="10">DSM 20403</strain>
    </source>
</reference>
<comment type="similarity">
    <text evidence="2">Belongs to the MreD family.</text>
</comment>
<feature type="transmembrane region" description="Helical" evidence="8">
    <location>
        <begin position="107"/>
        <end position="127"/>
    </location>
</feature>
<dbReference type="RefSeq" id="WP_014073737.1">
    <property type="nucleotide sequence ID" value="NZ_AYYL01000003.1"/>
</dbReference>
<gene>
    <name evidence="9" type="ORF">SAMN02910432_00619</name>
</gene>
<evidence type="ECO:0000256" key="7">
    <source>
        <dbReference type="ARBA" id="ARBA00023136"/>
    </source>
</evidence>
<dbReference type="EMBL" id="FOPI01000008">
    <property type="protein sequence ID" value="SFG26535.1"/>
    <property type="molecule type" value="Genomic_DNA"/>
</dbReference>
<organism evidence="9 10">
    <name type="scientific">Ligilactobacillus ruminis DSM 20403 = NBRC 102161</name>
    <dbReference type="NCBI Taxonomy" id="1423798"/>
    <lineage>
        <taxon>Bacteria</taxon>
        <taxon>Bacillati</taxon>
        <taxon>Bacillota</taxon>
        <taxon>Bacilli</taxon>
        <taxon>Lactobacillales</taxon>
        <taxon>Lactobacillaceae</taxon>
        <taxon>Ligilactobacillus</taxon>
    </lineage>
</organism>
<feature type="transmembrane region" description="Helical" evidence="8">
    <location>
        <begin position="62"/>
        <end position="95"/>
    </location>
</feature>
<evidence type="ECO:0000256" key="2">
    <source>
        <dbReference type="ARBA" id="ARBA00007776"/>
    </source>
</evidence>
<sequence>METSKMKYVFPVGLFLAFLLDGTLSSILASQMFTSNVAIESRLILLWFVMAIFYGDEKVEHIYVWAFLSGLLFDVYYTGFLGIMTIIVPFIVYLNREATQFFGKAPFIMVLLIYLIDITILTAMNYFAFSLIGQASTQFDEFVMRVLWPTLVYNIALFVILFVPVKRVFTDIS</sequence>
<keyword evidence="7 8" id="KW-0472">Membrane</keyword>
<proteinExistence type="inferred from homology"/>
<dbReference type="OrthoDB" id="2148512at2"/>
<dbReference type="Pfam" id="PF04093">
    <property type="entry name" value="MreD"/>
    <property type="match status" value="1"/>
</dbReference>
<dbReference type="NCBIfam" id="TIGR03426">
    <property type="entry name" value="shape_MreD"/>
    <property type="match status" value="1"/>
</dbReference>
<dbReference type="GeneID" id="29802076"/>
<name>A0A1I2QDE1_9LACO</name>
<dbReference type="GO" id="GO:0008360">
    <property type="term" value="P:regulation of cell shape"/>
    <property type="evidence" value="ECO:0007669"/>
    <property type="project" value="UniProtKB-KW"/>
</dbReference>